<keyword evidence="3" id="KW-1185">Reference proteome</keyword>
<evidence type="ECO:0008006" key="4">
    <source>
        <dbReference type="Google" id="ProtNLM"/>
    </source>
</evidence>
<evidence type="ECO:0000256" key="1">
    <source>
        <dbReference type="SAM" id="MobiDB-lite"/>
    </source>
</evidence>
<gene>
    <name evidence="2" type="ordered locus">Celf_3211</name>
</gene>
<dbReference type="HOGENOM" id="CLU_1060473_0_0_11"/>
<feature type="region of interest" description="Disordered" evidence="1">
    <location>
        <begin position="208"/>
        <end position="262"/>
    </location>
</feature>
<evidence type="ECO:0000313" key="3">
    <source>
        <dbReference type="Proteomes" id="UP000008460"/>
    </source>
</evidence>
<dbReference type="RefSeq" id="WP_013772349.1">
    <property type="nucleotide sequence ID" value="NC_015514.1"/>
</dbReference>
<reference evidence="2 3" key="1">
    <citation type="submission" date="2011-04" db="EMBL/GenBank/DDBJ databases">
        <title>Complete sequence of Cellulomonas fimi ATCC 484.</title>
        <authorList>
            <consortium name="US DOE Joint Genome Institute"/>
            <person name="Lucas S."/>
            <person name="Han J."/>
            <person name="Lapidus A."/>
            <person name="Cheng J.-F."/>
            <person name="Goodwin L."/>
            <person name="Pitluck S."/>
            <person name="Peters L."/>
            <person name="Chertkov O."/>
            <person name="Detter J.C."/>
            <person name="Han C."/>
            <person name="Tapia R."/>
            <person name="Land M."/>
            <person name="Hauser L."/>
            <person name="Kyrpides N."/>
            <person name="Ivanova N."/>
            <person name="Ovchinnikova G."/>
            <person name="Pagani I."/>
            <person name="Mead D."/>
            <person name="Brumm P."/>
            <person name="Woyke T."/>
        </authorList>
    </citation>
    <scope>NUCLEOTIDE SEQUENCE [LARGE SCALE GENOMIC DNA]</scope>
    <source>
        <strain evidence="3">ATCC 484 / DSM 20113 / JCM 1341 / NBRC 15513 / NCIMB 8980 / NCTC 7547</strain>
    </source>
</reference>
<organism evidence="2 3">
    <name type="scientific">Cellulomonas fimi (strain ATCC 484 / DSM 20113 / JCM 1341 / CCUG 24087 / LMG 16345 / NBRC 15513 / NCIMB 8980 / NCTC 7547 / NRS-133)</name>
    <dbReference type="NCBI Taxonomy" id="590998"/>
    <lineage>
        <taxon>Bacteria</taxon>
        <taxon>Bacillati</taxon>
        <taxon>Actinomycetota</taxon>
        <taxon>Actinomycetes</taxon>
        <taxon>Micrococcales</taxon>
        <taxon>Cellulomonadaceae</taxon>
        <taxon>Cellulomonas</taxon>
    </lineage>
</organism>
<dbReference type="KEGG" id="cfi:Celf_3211"/>
<dbReference type="AlphaFoldDB" id="F4H0F6"/>
<sequence length="262" mass="26588">MRWLVAHADATPLAGPATARAVWLTGQSSWRHSQLSPGQLAVLDTLAAHGWEPLRVGFPWTERAAAEPYRREPLLAASARNARQWAAARPGSRFARHAADHLQVLLDRTATDLLLLCGSAGARVLASAAPSLRTPAGLRVHVVGLGPVGALPVAGSGWSVHVVRGRSDLLSRWGHRGAADVVVPGGHLVAATSPAAVAAVLHLVGPPSGAASPAPSAAPSVTPSEEASGASPVEPSGDASAQPSGDGRSAAAARPDVDGAPR</sequence>
<evidence type="ECO:0000313" key="2">
    <source>
        <dbReference type="EMBL" id="AEE47325.1"/>
    </source>
</evidence>
<accession>F4H0F6</accession>
<dbReference type="STRING" id="590998.Celf_3211"/>
<dbReference type="EMBL" id="CP002666">
    <property type="protein sequence ID" value="AEE47325.1"/>
    <property type="molecule type" value="Genomic_DNA"/>
</dbReference>
<name>F4H0F6_CELFA</name>
<feature type="compositionally biased region" description="Low complexity" evidence="1">
    <location>
        <begin position="208"/>
        <end position="228"/>
    </location>
</feature>
<proteinExistence type="predicted"/>
<protein>
    <recommendedName>
        <fullName evidence="4">Alpha/beta hydrolase</fullName>
    </recommendedName>
</protein>
<dbReference type="Proteomes" id="UP000008460">
    <property type="component" value="Chromosome"/>
</dbReference>